<organism evidence="1">
    <name type="scientific">viral metagenome</name>
    <dbReference type="NCBI Taxonomy" id="1070528"/>
    <lineage>
        <taxon>unclassified sequences</taxon>
        <taxon>metagenomes</taxon>
        <taxon>organismal metagenomes</taxon>
    </lineage>
</organism>
<gene>
    <name evidence="1" type="ORF">TM448A03090_0008</name>
</gene>
<accession>A0A6H1ZZL1</accession>
<sequence length="335" mass="39054">MTLPISEHPTWHIRDSSKLDDYLACPRMYFYSHILGWKLDLPAHDLWFGTCWHEAREFQLLNGYGDVAGAYEKFIIKYRKVFDPETDAIYTPKDPLGVVEALIKFKDERSNDLRENEVVELNGKKMTEISGTVPISDTQILYYRMDSIMRRKEDGMIFSWDHKTTSERYINGRQWAEQFHLGIQNGTYTHCLYCLFPINQVLGIEFCGTGFAYLKRGSSARPAGHHTTLQRVPAFKTPEQMNVWLWNVLDILADLDRDMDRLTHCSDSHSVLSSFHMNPKSCTNYRGCPYHDFCLSWTNPLQRCEDTPLGFRTEYWDPSAMETTNKMNLKWGGDK</sequence>
<proteinExistence type="predicted"/>
<protein>
    <submittedName>
        <fullName evidence="1">Putative PD-(D/E)XK nuclease superfamily protein</fullName>
    </submittedName>
</protein>
<dbReference type="AlphaFoldDB" id="A0A6H1ZZL1"/>
<name>A0A6H1ZZL1_9ZZZZ</name>
<reference evidence="1" key="1">
    <citation type="submission" date="2020-03" db="EMBL/GenBank/DDBJ databases">
        <title>The deep terrestrial virosphere.</title>
        <authorList>
            <person name="Holmfeldt K."/>
            <person name="Nilsson E."/>
            <person name="Simone D."/>
            <person name="Lopez-Fernandez M."/>
            <person name="Wu X."/>
            <person name="de Brujin I."/>
            <person name="Lundin D."/>
            <person name="Andersson A."/>
            <person name="Bertilsson S."/>
            <person name="Dopson M."/>
        </authorList>
    </citation>
    <scope>NUCLEOTIDE SEQUENCE</scope>
    <source>
        <strain evidence="1">TM448A03090</strain>
    </source>
</reference>
<evidence type="ECO:0000313" key="1">
    <source>
        <dbReference type="EMBL" id="QJA52948.1"/>
    </source>
</evidence>
<dbReference type="EMBL" id="MT144380">
    <property type="protein sequence ID" value="QJA52948.1"/>
    <property type="molecule type" value="Genomic_DNA"/>
</dbReference>